<name>A0ABS9NNS5_9NEIS</name>
<accession>A0ABS9NNS5</accession>
<evidence type="ECO:0000313" key="3">
    <source>
        <dbReference type="EMBL" id="MCG6504454.1"/>
    </source>
</evidence>
<reference evidence="3 4" key="1">
    <citation type="submission" date="2022-02" db="EMBL/GenBank/DDBJ databases">
        <title>Genome sequence data of Kingella unionensis sp. nov. strain CICC 24913 (CCUG 75125).</title>
        <authorList>
            <person name="Xiao M."/>
        </authorList>
    </citation>
    <scope>NUCLEOTIDE SEQUENCE [LARGE SCALE GENOMIC DNA]</scope>
    <source>
        <strain evidence="3 4">CICC 24913</strain>
    </source>
</reference>
<dbReference type="RefSeq" id="WP_238747910.1">
    <property type="nucleotide sequence ID" value="NZ_JAKOOW010000026.1"/>
</dbReference>
<sequence>MTDLDKQTATDEGSLKNPVAEAAEDGGQSSLKSETAAPQLDEAALLRAKKRRTVIIWLRITALLFAGFFLLSQCGMSKARAQNAILESCIQHVPSHPKWQADLQARSLKDDSGALAQQYCVCMWREPLDKLSSEQIQSFPKLNPQQQLDLLGGEKEWNRRDQQCLDGLHP</sequence>
<dbReference type="Proteomes" id="UP001298424">
    <property type="component" value="Unassembled WGS sequence"/>
</dbReference>
<proteinExistence type="predicted"/>
<comment type="caution">
    <text evidence="3">The sequence shown here is derived from an EMBL/GenBank/DDBJ whole genome shotgun (WGS) entry which is preliminary data.</text>
</comment>
<evidence type="ECO:0000313" key="4">
    <source>
        <dbReference type="Proteomes" id="UP001298424"/>
    </source>
</evidence>
<keyword evidence="2" id="KW-1133">Transmembrane helix</keyword>
<keyword evidence="2" id="KW-0812">Transmembrane</keyword>
<protein>
    <submittedName>
        <fullName evidence="3">Uncharacterized protein</fullName>
    </submittedName>
</protein>
<feature type="region of interest" description="Disordered" evidence="1">
    <location>
        <begin position="1"/>
        <end position="35"/>
    </location>
</feature>
<organism evidence="3 4">
    <name type="scientific">Kingella pumchi</name>
    <dbReference type="NCBI Taxonomy" id="2779506"/>
    <lineage>
        <taxon>Bacteria</taxon>
        <taxon>Pseudomonadati</taxon>
        <taxon>Pseudomonadota</taxon>
        <taxon>Betaproteobacteria</taxon>
        <taxon>Neisseriales</taxon>
        <taxon>Neisseriaceae</taxon>
        <taxon>Kingella</taxon>
    </lineage>
</organism>
<evidence type="ECO:0000256" key="2">
    <source>
        <dbReference type="SAM" id="Phobius"/>
    </source>
</evidence>
<keyword evidence="4" id="KW-1185">Reference proteome</keyword>
<keyword evidence="2" id="KW-0472">Membrane</keyword>
<gene>
    <name evidence="3" type="ORF">MB824_08085</name>
</gene>
<evidence type="ECO:0000256" key="1">
    <source>
        <dbReference type="SAM" id="MobiDB-lite"/>
    </source>
</evidence>
<dbReference type="EMBL" id="JAKOOW010000026">
    <property type="protein sequence ID" value="MCG6504454.1"/>
    <property type="molecule type" value="Genomic_DNA"/>
</dbReference>
<feature type="transmembrane region" description="Helical" evidence="2">
    <location>
        <begin position="54"/>
        <end position="72"/>
    </location>
</feature>